<dbReference type="Gene3D" id="3.30.110.170">
    <property type="entry name" value="Protein of unknown function (DUF541), domain 1"/>
    <property type="match status" value="1"/>
</dbReference>
<reference evidence="1 2" key="1">
    <citation type="submission" date="2015-07" db="EMBL/GenBank/DDBJ databases">
        <title>Comparative genomics of the Sigatoka disease complex on banana suggests a link between parallel evolutionary changes in Pseudocercospora fijiensis and Pseudocercospora eumusae and increased virulence on the banana host.</title>
        <authorList>
            <person name="Chang T.-C."/>
            <person name="Salvucci A."/>
            <person name="Crous P.W."/>
            <person name="Stergiopoulos I."/>
        </authorList>
    </citation>
    <scope>NUCLEOTIDE SEQUENCE [LARGE SCALE GENOMIC DNA]</scope>
    <source>
        <strain evidence="1 2">CBS 114824</strain>
    </source>
</reference>
<evidence type="ECO:0008006" key="3">
    <source>
        <dbReference type="Google" id="ProtNLM"/>
    </source>
</evidence>
<gene>
    <name evidence="1" type="ORF">AC578_250</name>
</gene>
<keyword evidence="2" id="KW-1185">Reference proteome</keyword>
<dbReference type="Proteomes" id="UP000070133">
    <property type="component" value="Unassembled WGS sequence"/>
</dbReference>
<organism evidence="1 2">
    <name type="scientific">Pseudocercospora eumusae</name>
    <dbReference type="NCBI Taxonomy" id="321146"/>
    <lineage>
        <taxon>Eukaryota</taxon>
        <taxon>Fungi</taxon>
        <taxon>Dikarya</taxon>
        <taxon>Ascomycota</taxon>
        <taxon>Pezizomycotina</taxon>
        <taxon>Dothideomycetes</taxon>
        <taxon>Dothideomycetidae</taxon>
        <taxon>Mycosphaerellales</taxon>
        <taxon>Mycosphaerellaceae</taxon>
        <taxon>Pseudocercospora</taxon>
    </lineage>
</organism>
<dbReference type="InterPro" id="IPR007497">
    <property type="entry name" value="SIMPL/DUF541"/>
</dbReference>
<evidence type="ECO:0000313" key="2">
    <source>
        <dbReference type="Proteomes" id="UP000070133"/>
    </source>
</evidence>
<sequence length="227" mass="24756">MTSTTTPFSLKVEGNAEIPLPADRAIIKVLVESEGSNKAAVSDEALTAAKHLEKILREMSLSEACPLAHWSKTSLSATSHRPRNDEGQLQPRQYNSSVSFDIRFKEFKALGAFAGRISSVSNVEINHIEWVLTAETQALHRSRLRKMAAGDAMQIARDYCDALGCGSPRPVNLEVDSYGSRGNKYYMASQELPGVGGGGDDEGSVVIEFTPQEVKMDLIVEVTFHAE</sequence>
<dbReference type="AlphaFoldDB" id="A0A139HIN5"/>
<name>A0A139HIN5_9PEZI</name>
<dbReference type="Gene3D" id="3.30.70.2970">
    <property type="entry name" value="Protein of unknown function (DUF541), domain 2"/>
    <property type="match status" value="1"/>
</dbReference>
<dbReference type="OrthoDB" id="3335918at2759"/>
<protein>
    <recommendedName>
        <fullName evidence="3">DUF541 domain-containing protein</fullName>
    </recommendedName>
</protein>
<dbReference type="Pfam" id="PF04402">
    <property type="entry name" value="SIMPL"/>
    <property type="match status" value="1"/>
</dbReference>
<proteinExistence type="predicted"/>
<accession>A0A139HIN5</accession>
<evidence type="ECO:0000313" key="1">
    <source>
        <dbReference type="EMBL" id="KXT02348.1"/>
    </source>
</evidence>
<dbReference type="EMBL" id="LFZN01000043">
    <property type="protein sequence ID" value="KXT02348.1"/>
    <property type="molecule type" value="Genomic_DNA"/>
</dbReference>
<comment type="caution">
    <text evidence="1">The sequence shown here is derived from an EMBL/GenBank/DDBJ whole genome shotgun (WGS) entry which is preliminary data.</text>
</comment>